<dbReference type="EMBL" id="BLAF01000027">
    <property type="protein sequence ID" value="GES22023.1"/>
    <property type="molecule type" value="Genomic_DNA"/>
</dbReference>
<dbReference type="AlphaFoldDB" id="A0A5M3XS21"/>
<feature type="domain" description="Acyl-CoA dehydrogenase/oxidase N-terminal" evidence="7">
    <location>
        <begin position="7"/>
        <end position="117"/>
    </location>
</feature>
<evidence type="ECO:0000256" key="5">
    <source>
        <dbReference type="ARBA" id="ARBA00023002"/>
    </source>
</evidence>
<dbReference type="Gene3D" id="1.20.140.10">
    <property type="entry name" value="Butyryl-CoA Dehydrogenase, subunit A, domain 3"/>
    <property type="match status" value="1"/>
</dbReference>
<evidence type="ECO:0000256" key="2">
    <source>
        <dbReference type="ARBA" id="ARBA00009347"/>
    </source>
</evidence>
<comment type="cofactor">
    <cofactor evidence="1">
        <name>FAD</name>
        <dbReference type="ChEBI" id="CHEBI:57692"/>
    </cofactor>
</comment>
<dbReference type="PANTHER" id="PTHR43884:SF20">
    <property type="entry name" value="ACYL-COA DEHYDROGENASE FADE28"/>
    <property type="match status" value="1"/>
</dbReference>
<evidence type="ECO:0000256" key="3">
    <source>
        <dbReference type="ARBA" id="ARBA00022630"/>
    </source>
</evidence>
<name>A0A5M3XS21_9ACTN</name>
<evidence type="ECO:0000259" key="6">
    <source>
        <dbReference type="Pfam" id="PF00441"/>
    </source>
</evidence>
<dbReference type="InterPro" id="IPR036250">
    <property type="entry name" value="AcylCo_DH-like_C"/>
</dbReference>
<dbReference type="SUPFAM" id="SSF47203">
    <property type="entry name" value="Acyl-CoA dehydrogenase C-terminal domain-like"/>
    <property type="match status" value="1"/>
</dbReference>
<dbReference type="OrthoDB" id="4607453at2"/>
<reference evidence="8 9" key="1">
    <citation type="submission" date="2019-10" db="EMBL/GenBank/DDBJ databases">
        <title>Whole genome shotgun sequence of Acrocarpospora pleiomorpha NBRC 16267.</title>
        <authorList>
            <person name="Ichikawa N."/>
            <person name="Kimura A."/>
            <person name="Kitahashi Y."/>
            <person name="Komaki H."/>
            <person name="Oguchi A."/>
        </authorList>
    </citation>
    <scope>NUCLEOTIDE SEQUENCE [LARGE SCALE GENOMIC DNA]</scope>
    <source>
        <strain evidence="8 9">NBRC 16267</strain>
    </source>
</reference>
<dbReference type="Gene3D" id="1.10.540.10">
    <property type="entry name" value="Acyl-CoA dehydrogenase/oxidase, N-terminal domain"/>
    <property type="match status" value="1"/>
</dbReference>
<dbReference type="Pfam" id="PF02771">
    <property type="entry name" value="Acyl-CoA_dh_N"/>
    <property type="match status" value="1"/>
</dbReference>
<proteinExistence type="inferred from homology"/>
<keyword evidence="5" id="KW-0560">Oxidoreductase</keyword>
<accession>A0A5M3XS21</accession>
<comment type="caution">
    <text evidence="8">The sequence shown here is derived from an EMBL/GenBank/DDBJ whole genome shotgun (WGS) entry which is preliminary data.</text>
</comment>
<dbReference type="RefSeq" id="WP_155346988.1">
    <property type="nucleotide sequence ID" value="NZ_BAAAHM010000030.1"/>
</dbReference>
<dbReference type="PANTHER" id="PTHR43884">
    <property type="entry name" value="ACYL-COA DEHYDROGENASE"/>
    <property type="match status" value="1"/>
</dbReference>
<keyword evidence="4" id="KW-0274">FAD</keyword>
<dbReference type="InterPro" id="IPR009075">
    <property type="entry name" value="AcylCo_DH/oxidase_C"/>
</dbReference>
<organism evidence="8 9">
    <name type="scientific">Acrocarpospora pleiomorpha</name>
    <dbReference type="NCBI Taxonomy" id="90975"/>
    <lineage>
        <taxon>Bacteria</taxon>
        <taxon>Bacillati</taxon>
        <taxon>Actinomycetota</taxon>
        <taxon>Actinomycetes</taxon>
        <taxon>Streptosporangiales</taxon>
        <taxon>Streptosporangiaceae</taxon>
        <taxon>Acrocarpospora</taxon>
    </lineage>
</organism>
<comment type="similarity">
    <text evidence="2">Belongs to the acyl-CoA dehydrogenase family.</text>
</comment>
<dbReference type="GO" id="GO:0003995">
    <property type="term" value="F:acyl-CoA dehydrogenase activity"/>
    <property type="evidence" value="ECO:0007669"/>
    <property type="project" value="TreeGrafter"/>
</dbReference>
<dbReference type="Proteomes" id="UP000377595">
    <property type="component" value="Unassembled WGS sequence"/>
</dbReference>
<dbReference type="InterPro" id="IPR037069">
    <property type="entry name" value="AcylCoA_DH/ox_N_sf"/>
</dbReference>
<dbReference type="InterPro" id="IPR013786">
    <property type="entry name" value="AcylCoA_DH/ox_N"/>
</dbReference>
<dbReference type="GO" id="GO:0050660">
    <property type="term" value="F:flavin adenine dinucleotide binding"/>
    <property type="evidence" value="ECO:0007669"/>
    <property type="project" value="InterPro"/>
</dbReference>
<dbReference type="InterPro" id="IPR009100">
    <property type="entry name" value="AcylCoA_DH/oxidase_NM_dom_sf"/>
</dbReference>
<evidence type="ECO:0000256" key="1">
    <source>
        <dbReference type="ARBA" id="ARBA00001974"/>
    </source>
</evidence>
<evidence type="ECO:0000256" key="4">
    <source>
        <dbReference type="ARBA" id="ARBA00022827"/>
    </source>
</evidence>
<dbReference type="Pfam" id="PF00441">
    <property type="entry name" value="Acyl-CoA_dh_1"/>
    <property type="match status" value="1"/>
</dbReference>
<evidence type="ECO:0000313" key="8">
    <source>
        <dbReference type="EMBL" id="GES22023.1"/>
    </source>
</evidence>
<keyword evidence="9" id="KW-1185">Reference proteome</keyword>
<evidence type="ECO:0000313" key="9">
    <source>
        <dbReference type="Proteomes" id="UP000377595"/>
    </source>
</evidence>
<evidence type="ECO:0000259" key="7">
    <source>
        <dbReference type="Pfam" id="PF02771"/>
    </source>
</evidence>
<gene>
    <name evidence="8" type="primary">fadE32</name>
    <name evidence="8" type="ORF">Aple_049200</name>
</gene>
<dbReference type="SUPFAM" id="SSF56645">
    <property type="entry name" value="Acyl-CoA dehydrogenase NM domain-like"/>
    <property type="match status" value="1"/>
</dbReference>
<sequence length="330" mass="35491">MNVPLDEEQRDLLELTRRLLAEHAGEPHLRRRMDLDAAHDPGLWRRLAGIGLTSVVLDERWGGAGLGEHVLAPVLHLLGEFAVPEPILETITGALLIQESCPEDFASTWLPRIASGDALVSLSFGARTPVVPYAASADLLLLCDGDVTAVEQTALVVERQDAVDPLHPLYRVAGEGRLVSTDAEAVERAWTRLVAGSACLLTGVSTRLLDMTVGYVKTRHQFGRPVGSFQAVKHKLADVATAVDLSQAAAFAAFRDTAAPDAAIRAAVAKAYAGEAAKPADVAALQLHGGIGFTLEYGLQFWLKRSMSVSAMYGTVREHRRALAERLLAR</sequence>
<keyword evidence="3" id="KW-0285">Flavoprotein</keyword>
<feature type="domain" description="Acyl-CoA dehydrogenase/oxidase C-terminal" evidence="6">
    <location>
        <begin position="198"/>
        <end position="328"/>
    </location>
</feature>
<protein>
    <submittedName>
        <fullName evidence="8">Acyl-CoA dehydrogenase</fullName>
    </submittedName>
</protein>